<evidence type="ECO:0008006" key="3">
    <source>
        <dbReference type="Google" id="ProtNLM"/>
    </source>
</evidence>
<evidence type="ECO:0000313" key="2">
    <source>
        <dbReference type="Proteomes" id="UP000219439"/>
    </source>
</evidence>
<dbReference type="RefSeq" id="WP_210201004.1">
    <property type="nucleotide sequence ID" value="NZ_OBEL01000011.1"/>
</dbReference>
<dbReference type="AlphaFoldDB" id="A0A285PK91"/>
<protein>
    <recommendedName>
        <fullName evidence="3">HNH endonuclease</fullName>
    </recommendedName>
</protein>
<keyword evidence="2" id="KW-1185">Reference proteome</keyword>
<organism evidence="1 2">
    <name type="scientific">Cohaesibacter gelatinilyticus</name>
    <dbReference type="NCBI Taxonomy" id="372072"/>
    <lineage>
        <taxon>Bacteria</taxon>
        <taxon>Pseudomonadati</taxon>
        <taxon>Pseudomonadota</taxon>
        <taxon>Alphaproteobacteria</taxon>
        <taxon>Hyphomicrobiales</taxon>
        <taxon>Cohaesibacteraceae</taxon>
    </lineage>
</organism>
<gene>
    <name evidence="1" type="ORF">SAMN06265368_4802</name>
</gene>
<dbReference type="EMBL" id="OBEL01000011">
    <property type="protein sequence ID" value="SNZ21677.1"/>
    <property type="molecule type" value="Genomic_DNA"/>
</dbReference>
<sequence>MTPKRKRIWDKTGGKCWYCGNDLPEKGWHADHVEPVIRVTELARKNPDCPDQAWKPEREREDNKVPACSKCNLYKSTHSVEEFRELLQRQVELARKASVNFRNAERFGLITVNGVKVTFYFETMESSHG</sequence>
<evidence type="ECO:0000313" key="1">
    <source>
        <dbReference type="EMBL" id="SNZ21677.1"/>
    </source>
</evidence>
<dbReference type="Proteomes" id="UP000219439">
    <property type="component" value="Unassembled WGS sequence"/>
</dbReference>
<accession>A0A285PK91</accession>
<proteinExistence type="predicted"/>
<name>A0A285PK91_9HYPH</name>
<dbReference type="Gene3D" id="1.10.30.50">
    <property type="match status" value="1"/>
</dbReference>
<dbReference type="CDD" id="cd00085">
    <property type="entry name" value="HNHc"/>
    <property type="match status" value="1"/>
</dbReference>
<reference evidence="1 2" key="1">
    <citation type="submission" date="2017-09" db="EMBL/GenBank/DDBJ databases">
        <authorList>
            <person name="Ehlers B."/>
            <person name="Leendertz F.H."/>
        </authorList>
    </citation>
    <scope>NUCLEOTIDE SEQUENCE [LARGE SCALE GENOMIC DNA]</scope>
    <source>
        <strain evidence="1 2">DSM 18289</strain>
    </source>
</reference>
<dbReference type="InterPro" id="IPR003615">
    <property type="entry name" value="HNH_nuc"/>
</dbReference>